<evidence type="ECO:0000256" key="1">
    <source>
        <dbReference type="SAM" id="SignalP"/>
    </source>
</evidence>
<reference evidence="3" key="1">
    <citation type="journal article" date="2017" name="Med. Chem. Commun.">
        <title>Nonomuraea sp. ATCC 55076 harbours the largest actinomycete chromosome to date and the kistamicin biosynthetic gene cluster.</title>
        <authorList>
            <person name="Nazari B."/>
            <person name="Forneris C.C."/>
            <person name="Gibson M.I."/>
            <person name="Moon K."/>
            <person name="Schramma K.R."/>
            <person name="Seyedsayamdost M.R."/>
        </authorList>
    </citation>
    <scope>NUCLEOTIDE SEQUENCE [LARGE SCALE GENOMIC DNA]</scope>
    <source>
        <strain evidence="3">ATCC 55076</strain>
    </source>
</reference>
<gene>
    <name evidence="2" type="ORF">BKM31_11250</name>
</gene>
<feature type="signal peptide" evidence="1">
    <location>
        <begin position="1"/>
        <end position="32"/>
    </location>
</feature>
<dbReference type="KEGG" id="noa:BKM31_11250"/>
<dbReference type="Proteomes" id="UP000190797">
    <property type="component" value="Chromosome"/>
</dbReference>
<evidence type="ECO:0000313" key="2">
    <source>
        <dbReference type="EMBL" id="AQZ61973.1"/>
    </source>
</evidence>
<sequence>MRHRLARFSLIAALTLGLTGLGGALVSTPASADTQLTLIGSHLQYESCRITGELGQRAGWWTVWWCSYVDYSTPAGYELWAYKVV</sequence>
<evidence type="ECO:0008006" key="4">
    <source>
        <dbReference type="Google" id="ProtNLM"/>
    </source>
</evidence>
<accession>A0A1U9ZVJ2</accession>
<protein>
    <recommendedName>
        <fullName evidence="4">Secreted protein</fullName>
    </recommendedName>
</protein>
<name>A0A1U9ZVJ2_9ACTN</name>
<evidence type="ECO:0000313" key="3">
    <source>
        <dbReference type="Proteomes" id="UP000190797"/>
    </source>
</evidence>
<dbReference type="OrthoDB" id="3542431at2"/>
<dbReference type="EMBL" id="CP017717">
    <property type="protein sequence ID" value="AQZ61973.1"/>
    <property type="molecule type" value="Genomic_DNA"/>
</dbReference>
<keyword evidence="1" id="KW-0732">Signal</keyword>
<dbReference type="AlphaFoldDB" id="A0A1U9ZVJ2"/>
<keyword evidence="3" id="KW-1185">Reference proteome</keyword>
<dbReference type="RefSeq" id="WP_080038114.1">
    <property type="nucleotide sequence ID" value="NZ_CP017717.1"/>
</dbReference>
<feature type="chain" id="PRO_5012775738" description="Secreted protein" evidence="1">
    <location>
        <begin position="33"/>
        <end position="85"/>
    </location>
</feature>
<proteinExistence type="predicted"/>
<organism evidence="2 3">
    <name type="scientific">[Actinomadura] parvosata subsp. kistnae</name>
    <dbReference type="NCBI Taxonomy" id="1909395"/>
    <lineage>
        <taxon>Bacteria</taxon>
        <taxon>Bacillati</taxon>
        <taxon>Actinomycetota</taxon>
        <taxon>Actinomycetes</taxon>
        <taxon>Streptosporangiales</taxon>
        <taxon>Streptosporangiaceae</taxon>
        <taxon>Nonomuraea</taxon>
    </lineage>
</organism>